<dbReference type="Proteomes" id="UP000050969">
    <property type="component" value="Unassembled WGS sequence"/>
</dbReference>
<feature type="transmembrane region" description="Helical" evidence="8">
    <location>
        <begin position="113"/>
        <end position="133"/>
    </location>
</feature>
<feature type="transmembrane region" description="Helical" evidence="8">
    <location>
        <begin position="264"/>
        <end position="282"/>
    </location>
</feature>
<keyword evidence="10" id="KW-1185">Reference proteome</keyword>
<evidence type="ECO:0000256" key="3">
    <source>
        <dbReference type="ARBA" id="ARBA00022448"/>
    </source>
</evidence>
<feature type="transmembrane region" description="Helical" evidence="8">
    <location>
        <begin position="231"/>
        <end position="252"/>
    </location>
</feature>
<dbReference type="GO" id="GO:0005886">
    <property type="term" value="C:plasma membrane"/>
    <property type="evidence" value="ECO:0007669"/>
    <property type="project" value="UniProtKB-SubCell"/>
</dbReference>
<dbReference type="STRING" id="1293598.IV56_GL000986"/>
<evidence type="ECO:0000256" key="1">
    <source>
        <dbReference type="ARBA" id="ARBA00004651"/>
    </source>
</evidence>
<feature type="transmembrane region" description="Helical" evidence="8">
    <location>
        <begin position="208"/>
        <end position="225"/>
    </location>
</feature>
<keyword evidence="7 8" id="KW-0472">Membrane</keyword>
<comment type="caution">
    <text evidence="9">The sequence shown here is derived from an EMBL/GenBank/DDBJ whole genome shotgun (WGS) entry which is preliminary data.</text>
</comment>
<dbReference type="InterPro" id="IPR037185">
    <property type="entry name" value="EmrE-like"/>
</dbReference>
<keyword evidence="4" id="KW-0762">Sugar transport</keyword>
<keyword evidence="5 8" id="KW-0812">Transmembrane</keyword>
<gene>
    <name evidence="9" type="ORF">IV56_GL000986</name>
</gene>
<reference evidence="9 10" key="1">
    <citation type="journal article" date="2015" name="Genome Announc.">
        <title>Expanding the biotechnology potential of lactobacilli through comparative genomics of 213 strains and associated genera.</title>
        <authorList>
            <person name="Sun Z."/>
            <person name="Harris H.M."/>
            <person name="McCann A."/>
            <person name="Guo C."/>
            <person name="Argimon S."/>
            <person name="Zhang W."/>
            <person name="Yang X."/>
            <person name="Jeffery I.B."/>
            <person name="Cooney J.C."/>
            <person name="Kagawa T.F."/>
            <person name="Liu W."/>
            <person name="Song Y."/>
            <person name="Salvetti E."/>
            <person name="Wrobel A."/>
            <person name="Rasinkangas P."/>
            <person name="Parkhill J."/>
            <person name="Rea M.C."/>
            <person name="O'Sullivan O."/>
            <person name="Ritari J."/>
            <person name="Douillard F.P."/>
            <person name="Paul Ross R."/>
            <person name="Yang R."/>
            <person name="Briner A.E."/>
            <person name="Felis G.E."/>
            <person name="de Vos W.M."/>
            <person name="Barrangou R."/>
            <person name="Klaenhammer T.R."/>
            <person name="Caufield P.W."/>
            <person name="Cui Y."/>
            <person name="Zhang H."/>
            <person name="O'Toole P.W."/>
        </authorList>
    </citation>
    <scope>NUCLEOTIDE SEQUENCE [LARGE SCALE GENOMIC DNA]</scope>
    <source>
        <strain evidence="9 10">DSM 24301</strain>
    </source>
</reference>
<dbReference type="Pfam" id="PF06800">
    <property type="entry name" value="Sugar_transport"/>
    <property type="match status" value="1"/>
</dbReference>
<dbReference type="AlphaFoldDB" id="A0A0R2MWC3"/>
<evidence type="ECO:0000313" key="10">
    <source>
        <dbReference type="Proteomes" id="UP000050969"/>
    </source>
</evidence>
<dbReference type="PATRIC" id="fig|1293598.4.peg.1037"/>
<dbReference type="SUPFAM" id="SSF103481">
    <property type="entry name" value="Multidrug resistance efflux transporter EmrE"/>
    <property type="match status" value="1"/>
</dbReference>
<keyword evidence="3" id="KW-0813">Transport</keyword>
<evidence type="ECO:0000256" key="2">
    <source>
        <dbReference type="ARBA" id="ARBA00006117"/>
    </source>
</evidence>
<accession>A0A0R2MWC3</accession>
<evidence type="ECO:0000256" key="7">
    <source>
        <dbReference type="ARBA" id="ARBA00023136"/>
    </source>
</evidence>
<evidence type="ECO:0000256" key="4">
    <source>
        <dbReference type="ARBA" id="ARBA00022597"/>
    </source>
</evidence>
<proteinExistence type="inferred from homology"/>
<feature type="transmembrane region" description="Helical" evidence="8">
    <location>
        <begin position="31"/>
        <end position="49"/>
    </location>
</feature>
<sequence length="283" mass="29732">MGIILALIPALAWGSIGLVSGKLGGNAYQQTLGMTFGALVFGIGTWLVAQPVMDTKVWLLGILSGLFWSLGQSQQFQAMKYMGVSMTVPMSTGMQLVANTLAGALLFSEWKTGSTVGLGLLALFFLILGSTLTSRKEKSDQVSGENSVGKGIRTLLISTAGYAGYTIVFKAGNLDALATVLPQSIGMVIGASLFSIGKNALSKETVKNTLTGLLWGTGNVFMLLATSSVGLAIAFSMSQMGIVISTFGSIFLLGEKKTKKEMRYVTWGSIFVILGGIVLGIMK</sequence>
<keyword evidence="6 8" id="KW-1133">Transmembrane helix</keyword>
<feature type="transmembrane region" description="Helical" evidence="8">
    <location>
        <begin position="177"/>
        <end position="196"/>
    </location>
</feature>
<feature type="transmembrane region" description="Helical" evidence="8">
    <location>
        <begin position="154"/>
        <end position="171"/>
    </location>
</feature>
<dbReference type="PANTHER" id="PTHR16119:SF17">
    <property type="entry name" value="TRANSMEMBRANE PROTEIN 144"/>
    <property type="match status" value="1"/>
</dbReference>
<dbReference type="GO" id="GO:0015144">
    <property type="term" value="F:carbohydrate transmembrane transporter activity"/>
    <property type="evidence" value="ECO:0007669"/>
    <property type="project" value="InterPro"/>
</dbReference>
<comment type="subcellular location">
    <subcellularLocation>
        <location evidence="1">Cell membrane</location>
        <topology evidence="1">Multi-pass membrane protein</topology>
    </subcellularLocation>
</comment>
<dbReference type="RefSeq" id="WP_056992919.1">
    <property type="nucleotide sequence ID" value="NZ_JQCE01000035.1"/>
</dbReference>
<protein>
    <submittedName>
        <fullName evidence="9">Glucose uptake permease</fullName>
    </submittedName>
</protein>
<name>A0A0R2MWC3_9LACO</name>
<dbReference type="EMBL" id="JQCE01000035">
    <property type="protein sequence ID" value="KRO16544.1"/>
    <property type="molecule type" value="Genomic_DNA"/>
</dbReference>
<evidence type="ECO:0000313" key="9">
    <source>
        <dbReference type="EMBL" id="KRO16544.1"/>
    </source>
</evidence>
<evidence type="ECO:0000256" key="5">
    <source>
        <dbReference type="ARBA" id="ARBA00022692"/>
    </source>
</evidence>
<evidence type="ECO:0000256" key="8">
    <source>
        <dbReference type="SAM" id="Phobius"/>
    </source>
</evidence>
<dbReference type="InterPro" id="IPR010651">
    <property type="entry name" value="Sugar_transport"/>
</dbReference>
<comment type="similarity">
    <text evidence="2">Belongs to the GRP transporter (TC 2.A.7.5) family.</text>
</comment>
<organism evidence="9 10">
    <name type="scientific">Lacticaseibacillus saniviri JCM 17471 = DSM 24301</name>
    <dbReference type="NCBI Taxonomy" id="1293598"/>
    <lineage>
        <taxon>Bacteria</taxon>
        <taxon>Bacillati</taxon>
        <taxon>Bacillota</taxon>
        <taxon>Bacilli</taxon>
        <taxon>Lactobacillales</taxon>
        <taxon>Lactobacillaceae</taxon>
        <taxon>Lacticaseibacillus</taxon>
    </lineage>
</organism>
<dbReference type="PANTHER" id="PTHR16119">
    <property type="entry name" value="TRANSMEMBRANE PROTEIN 144"/>
    <property type="match status" value="1"/>
</dbReference>
<evidence type="ECO:0000256" key="6">
    <source>
        <dbReference type="ARBA" id="ARBA00022989"/>
    </source>
</evidence>